<comment type="caution">
    <text evidence="13">The sequence shown here is derived from an EMBL/GenBank/DDBJ whole genome shotgun (WGS) entry which is preliminary data.</text>
</comment>
<evidence type="ECO:0000313" key="13">
    <source>
        <dbReference type="EMBL" id="TIB79944.1"/>
    </source>
</evidence>
<dbReference type="PANTHER" id="PTHR44899">
    <property type="entry name" value="CAMK FAMILY PROTEIN KINASE"/>
    <property type="match status" value="1"/>
</dbReference>
<dbReference type="Gene3D" id="1.10.510.10">
    <property type="entry name" value="Transferase(Phosphotransferase) domain 1"/>
    <property type="match status" value="1"/>
</dbReference>
<keyword evidence="5 10" id="KW-0547">Nucleotide-binding</keyword>
<feature type="compositionally biased region" description="Low complexity" evidence="11">
    <location>
        <begin position="556"/>
        <end position="574"/>
    </location>
</feature>
<name>A0A4T0N8C0_9BASI</name>
<evidence type="ECO:0000256" key="11">
    <source>
        <dbReference type="SAM" id="MobiDB-lite"/>
    </source>
</evidence>
<comment type="catalytic activity">
    <reaction evidence="8">
        <text>L-threonyl-[protein] + ATP = O-phospho-L-threonyl-[protein] + ADP + H(+)</text>
        <dbReference type="Rhea" id="RHEA:46608"/>
        <dbReference type="Rhea" id="RHEA-COMP:11060"/>
        <dbReference type="Rhea" id="RHEA-COMP:11605"/>
        <dbReference type="ChEBI" id="CHEBI:15378"/>
        <dbReference type="ChEBI" id="CHEBI:30013"/>
        <dbReference type="ChEBI" id="CHEBI:30616"/>
        <dbReference type="ChEBI" id="CHEBI:61977"/>
        <dbReference type="ChEBI" id="CHEBI:456216"/>
        <dbReference type="EC" id="2.7.11.1"/>
    </reaction>
</comment>
<evidence type="ECO:0000256" key="2">
    <source>
        <dbReference type="ARBA" id="ARBA00012513"/>
    </source>
</evidence>
<feature type="domain" description="Protein kinase" evidence="12">
    <location>
        <begin position="14"/>
        <end position="298"/>
    </location>
</feature>
<dbReference type="Gene3D" id="3.30.200.20">
    <property type="entry name" value="Phosphorylase Kinase, domain 1"/>
    <property type="match status" value="2"/>
</dbReference>
<dbReference type="CDD" id="cd08217">
    <property type="entry name" value="STKc_Nek2"/>
    <property type="match status" value="1"/>
</dbReference>
<keyword evidence="6 13" id="KW-0418">Kinase</keyword>
<feature type="compositionally biased region" description="Polar residues" evidence="11">
    <location>
        <begin position="482"/>
        <end position="497"/>
    </location>
</feature>
<sequence>MATKSPNDNFLNDYESIEVIGQGSFGKIRKVRRKRDGMVFARKELDFDKMSDRDRKQIVAEVNILRELDHTNIVAYHERFKYVDREGGMLYILMEFCGGGDLQTIIKSCKRSNTLLPEDTIWSYISQLAGALDHCHRRGSTAAGPQKLERRPSQHDIAAAHQQILHRDLKPENVFLDNDGNLKLGDFGLSKATQIGEFAKTYVGTPYYMSPELMKDMPYDHKSDIWSLGCVVYELACLNPPFYEAKTHGQLQEKILQGRIPRLSRFYSPMLDDMIRRMLSPNPRDRPSASQILEHDKIKLQMRTVELNKMAASIASQRVRLSERLSELQAREKKVCEREQQISVVETQIDAYIKSQVEKNVRFELERIMQEGGSEYKIMTDSTNIEQRDREIPNRSMKEYVSFDSLIILTVHSSATPSETLAEMSICTPPQARRMSSKQGLNAHNATQAKLLALAREEDEAENRSEHVTSKPPPLQRAETAPVSTTSSTNSIPQWTNLPPPPPTPSYANVTEDDLPSPFLRKTDNKQKLNQSSNPRQGLLAQAAAQRTTTNKSTTVSKRPSMVSVKSSKPVLGR</sequence>
<dbReference type="SUPFAM" id="SSF56112">
    <property type="entry name" value="Protein kinase-like (PK-like)"/>
    <property type="match status" value="1"/>
</dbReference>
<evidence type="ECO:0000256" key="3">
    <source>
        <dbReference type="ARBA" id="ARBA00022527"/>
    </source>
</evidence>
<protein>
    <recommendedName>
        <fullName evidence="2">non-specific serine/threonine protein kinase</fullName>
        <ecNumber evidence="2">2.7.11.1</ecNumber>
    </recommendedName>
</protein>
<evidence type="ECO:0000256" key="6">
    <source>
        <dbReference type="ARBA" id="ARBA00022777"/>
    </source>
</evidence>
<dbReference type="PROSITE" id="PS00108">
    <property type="entry name" value="PROTEIN_KINASE_ST"/>
    <property type="match status" value="1"/>
</dbReference>
<dbReference type="InterPro" id="IPR017441">
    <property type="entry name" value="Protein_kinase_ATP_BS"/>
</dbReference>
<proteinExistence type="inferred from homology"/>
<comment type="catalytic activity">
    <reaction evidence="9">
        <text>L-seryl-[protein] + ATP = O-phospho-L-seryl-[protein] + ADP + H(+)</text>
        <dbReference type="Rhea" id="RHEA:17989"/>
        <dbReference type="Rhea" id="RHEA-COMP:9863"/>
        <dbReference type="Rhea" id="RHEA-COMP:11604"/>
        <dbReference type="ChEBI" id="CHEBI:15378"/>
        <dbReference type="ChEBI" id="CHEBI:29999"/>
        <dbReference type="ChEBI" id="CHEBI:30616"/>
        <dbReference type="ChEBI" id="CHEBI:83421"/>
        <dbReference type="ChEBI" id="CHEBI:456216"/>
        <dbReference type="EC" id="2.7.11.1"/>
    </reaction>
</comment>
<reference evidence="13 14" key="1">
    <citation type="submission" date="2019-03" db="EMBL/GenBank/DDBJ databases">
        <title>Sequencing 25 genomes of Wallemia mellicola.</title>
        <authorList>
            <person name="Gostincar C."/>
        </authorList>
    </citation>
    <scope>NUCLEOTIDE SEQUENCE [LARGE SCALE GENOMIC DNA]</scope>
    <source>
        <strain evidence="13 14">EXF-6152</strain>
    </source>
</reference>
<dbReference type="PROSITE" id="PS50011">
    <property type="entry name" value="PROTEIN_KINASE_DOM"/>
    <property type="match status" value="1"/>
</dbReference>
<evidence type="ECO:0000259" key="12">
    <source>
        <dbReference type="PROSITE" id="PS50011"/>
    </source>
</evidence>
<dbReference type="SMART" id="SM00220">
    <property type="entry name" value="S_TKc"/>
    <property type="match status" value="1"/>
</dbReference>
<dbReference type="GO" id="GO:0004674">
    <property type="term" value="F:protein serine/threonine kinase activity"/>
    <property type="evidence" value="ECO:0007669"/>
    <property type="project" value="UniProtKB-KW"/>
</dbReference>
<accession>A0A4T0N8C0</accession>
<evidence type="ECO:0000256" key="9">
    <source>
        <dbReference type="ARBA" id="ARBA00048679"/>
    </source>
</evidence>
<evidence type="ECO:0000256" key="7">
    <source>
        <dbReference type="ARBA" id="ARBA00022840"/>
    </source>
</evidence>
<dbReference type="PANTHER" id="PTHR44899:SF10">
    <property type="entry name" value="NIMA-RELATED KINASE 2"/>
    <property type="match status" value="1"/>
</dbReference>
<evidence type="ECO:0000256" key="4">
    <source>
        <dbReference type="ARBA" id="ARBA00022679"/>
    </source>
</evidence>
<dbReference type="InterPro" id="IPR051131">
    <property type="entry name" value="NEK_Ser/Thr_kinase_NIMA"/>
</dbReference>
<organism evidence="13 14">
    <name type="scientific">Wallemia mellicola</name>
    <dbReference type="NCBI Taxonomy" id="1708541"/>
    <lineage>
        <taxon>Eukaryota</taxon>
        <taxon>Fungi</taxon>
        <taxon>Dikarya</taxon>
        <taxon>Basidiomycota</taxon>
        <taxon>Wallemiomycotina</taxon>
        <taxon>Wallemiomycetes</taxon>
        <taxon>Wallemiales</taxon>
        <taxon>Wallemiaceae</taxon>
        <taxon>Wallemia</taxon>
    </lineage>
</organism>
<dbReference type="EC" id="2.7.11.1" evidence="2"/>
<keyword evidence="4" id="KW-0808">Transferase</keyword>
<dbReference type="InterPro" id="IPR011009">
    <property type="entry name" value="Kinase-like_dom_sf"/>
</dbReference>
<dbReference type="InterPro" id="IPR000719">
    <property type="entry name" value="Prot_kinase_dom"/>
</dbReference>
<feature type="binding site" evidence="10">
    <location>
        <position position="43"/>
    </location>
    <ligand>
        <name>ATP</name>
        <dbReference type="ChEBI" id="CHEBI:30616"/>
    </ligand>
</feature>
<dbReference type="FunFam" id="3.30.200.20:FF:000097">
    <property type="entry name" value="Probable serine/threonine-protein kinase nek1"/>
    <property type="match status" value="1"/>
</dbReference>
<evidence type="ECO:0000256" key="1">
    <source>
        <dbReference type="ARBA" id="ARBA00010886"/>
    </source>
</evidence>
<evidence type="ECO:0000313" key="14">
    <source>
        <dbReference type="Proteomes" id="UP000310685"/>
    </source>
</evidence>
<keyword evidence="3" id="KW-0723">Serine/threonine-protein kinase</keyword>
<dbReference type="EMBL" id="SPRC01000020">
    <property type="protein sequence ID" value="TIB79944.1"/>
    <property type="molecule type" value="Genomic_DNA"/>
</dbReference>
<dbReference type="InterPro" id="IPR008271">
    <property type="entry name" value="Ser/Thr_kinase_AS"/>
</dbReference>
<evidence type="ECO:0000256" key="8">
    <source>
        <dbReference type="ARBA" id="ARBA00047899"/>
    </source>
</evidence>
<keyword evidence="7 10" id="KW-0067">ATP-binding</keyword>
<dbReference type="AlphaFoldDB" id="A0A4T0N8C0"/>
<evidence type="ECO:0000256" key="5">
    <source>
        <dbReference type="ARBA" id="ARBA00022741"/>
    </source>
</evidence>
<dbReference type="Pfam" id="PF00069">
    <property type="entry name" value="Pkinase"/>
    <property type="match status" value="2"/>
</dbReference>
<gene>
    <name evidence="13" type="ORF">E3Q22_02191</name>
</gene>
<comment type="similarity">
    <text evidence="1">Belongs to the protein kinase superfamily. NEK Ser/Thr protein kinase family. NIMA subfamily.</text>
</comment>
<dbReference type="Proteomes" id="UP000310685">
    <property type="component" value="Unassembled WGS sequence"/>
</dbReference>
<dbReference type="GO" id="GO:0005524">
    <property type="term" value="F:ATP binding"/>
    <property type="evidence" value="ECO:0007669"/>
    <property type="project" value="UniProtKB-UniRule"/>
</dbReference>
<feature type="region of interest" description="Disordered" evidence="11">
    <location>
        <begin position="456"/>
        <end position="574"/>
    </location>
</feature>
<evidence type="ECO:0000256" key="10">
    <source>
        <dbReference type="PROSITE-ProRule" id="PRU10141"/>
    </source>
</evidence>
<dbReference type="PROSITE" id="PS00107">
    <property type="entry name" value="PROTEIN_KINASE_ATP"/>
    <property type="match status" value="1"/>
</dbReference>